<evidence type="ECO:0000313" key="3">
    <source>
        <dbReference type="Ensembl" id="ENSLLTP00000003194.1"/>
    </source>
</evidence>
<protein>
    <recommendedName>
        <fullName evidence="2">WH1 domain-containing protein</fullName>
    </recommendedName>
</protein>
<sequence>NNVSCPPEGNSVLARRPGEGNPSRSQRSSAVFAPPLGTCQGAARRRGGGIFFWIERSQSARLGGGTRRGLAASDSACPPRVAGFSPPREWEAAAGEAGGTLRWSRCLPASSPRRTGPSRRRGLPGAPGRRPPRRFEEGKRAEQSLARPAGGRAPPWRARVPSGKDARSSDSWMCEVGTRPALAAGERGGEETPPASALSPPSFAAGDKCREMGEQPIFTTRAHVFQIDPTTKKNWVPASKQAVTVSYFYDGTRNSYRIISVDGTKVNPTTPGMLCRTGDTSWLGAHLYITGVVCPRLH</sequence>
<dbReference type="Ensembl" id="ENSLLTT00000003325.1">
    <property type="protein sequence ID" value="ENSLLTP00000003194.1"/>
    <property type="gene ID" value="ENSLLTG00000002416.1"/>
</dbReference>
<dbReference type="SMART" id="SM00461">
    <property type="entry name" value="WH1"/>
    <property type="match status" value="1"/>
</dbReference>
<proteinExistence type="predicted"/>
<feature type="region of interest" description="Disordered" evidence="1">
    <location>
        <begin position="1"/>
        <end position="34"/>
    </location>
</feature>
<reference evidence="3" key="1">
    <citation type="submission" date="2025-08" db="UniProtKB">
        <authorList>
            <consortium name="Ensembl"/>
        </authorList>
    </citation>
    <scope>IDENTIFICATION</scope>
</reference>
<feature type="region of interest" description="Disordered" evidence="1">
    <location>
        <begin position="103"/>
        <end position="172"/>
    </location>
</feature>
<dbReference type="AlphaFoldDB" id="A0A8C5RIK2"/>
<evidence type="ECO:0000256" key="1">
    <source>
        <dbReference type="SAM" id="MobiDB-lite"/>
    </source>
</evidence>
<feature type="compositionally biased region" description="Basic and acidic residues" evidence="1">
    <location>
        <begin position="133"/>
        <end position="142"/>
    </location>
</feature>
<evidence type="ECO:0000259" key="2">
    <source>
        <dbReference type="SMART" id="SM00461"/>
    </source>
</evidence>
<dbReference type="SUPFAM" id="SSF50729">
    <property type="entry name" value="PH domain-like"/>
    <property type="match status" value="1"/>
</dbReference>
<name>A0A8C5RIK2_LATLA</name>
<dbReference type="InterPro" id="IPR045027">
    <property type="entry name" value="Homer"/>
</dbReference>
<dbReference type="Gene3D" id="2.30.29.30">
    <property type="entry name" value="Pleckstrin-homology domain (PH domain)/Phosphotyrosine-binding domain (PTB)"/>
    <property type="match status" value="1"/>
</dbReference>
<dbReference type="Proteomes" id="UP000694406">
    <property type="component" value="Unplaced"/>
</dbReference>
<dbReference type="GO" id="GO:0035256">
    <property type="term" value="F:G protein-coupled glutamate receptor binding"/>
    <property type="evidence" value="ECO:0007669"/>
    <property type="project" value="InterPro"/>
</dbReference>
<dbReference type="Pfam" id="PF00568">
    <property type="entry name" value="WH1"/>
    <property type="match status" value="1"/>
</dbReference>
<feature type="domain" description="WH1" evidence="2">
    <location>
        <begin position="212"/>
        <end position="297"/>
    </location>
</feature>
<keyword evidence="4" id="KW-1185">Reference proteome</keyword>
<accession>A0A8C5RIK2</accession>
<reference evidence="3" key="2">
    <citation type="submission" date="2025-09" db="UniProtKB">
        <authorList>
            <consortium name="Ensembl"/>
        </authorList>
    </citation>
    <scope>IDENTIFICATION</scope>
</reference>
<dbReference type="InterPro" id="IPR000697">
    <property type="entry name" value="WH1/EVH1_dom"/>
</dbReference>
<organism evidence="3 4">
    <name type="scientific">Laticauda laticaudata</name>
    <name type="common">Blue-ringed sea krait</name>
    <name type="synonym">Blue-lipped sea krait</name>
    <dbReference type="NCBI Taxonomy" id="8630"/>
    <lineage>
        <taxon>Eukaryota</taxon>
        <taxon>Metazoa</taxon>
        <taxon>Chordata</taxon>
        <taxon>Craniata</taxon>
        <taxon>Vertebrata</taxon>
        <taxon>Euteleostomi</taxon>
        <taxon>Lepidosauria</taxon>
        <taxon>Squamata</taxon>
        <taxon>Bifurcata</taxon>
        <taxon>Unidentata</taxon>
        <taxon>Episquamata</taxon>
        <taxon>Toxicofera</taxon>
        <taxon>Serpentes</taxon>
        <taxon>Colubroidea</taxon>
        <taxon>Elapidae</taxon>
        <taxon>Laticaudinae</taxon>
        <taxon>Laticauda</taxon>
    </lineage>
</organism>
<dbReference type="InterPro" id="IPR011993">
    <property type="entry name" value="PH-like_dom_sf"/>
</dbReference>
<evidence type="ECO:0000313" key="4">
    <source>
        <dbReference type="Proteomes" id="UP000694406"/>
    </source>
</evidence>
<dbReference type="PANTHER" id="PTHR10918">
    <property type="entry name" value="HOMER"/>
    <property type="match status" value="1"/>
</dbReference>
<dbReference type="GeneTree" id="ENSGT00940000157324"/>